<name>A0A942E7U6_9HYPH</name>
<dbReference type="EMBL" id="JAGWCR010000030">
    <property type="protein sequence ID" value="MBS3652541.1"/>
    <property type="molecule type" value="Genomic_DNA"/>
</dbReference>
<sequence>MTEFTPLASLIGGMMIGLSAVLLMLWEGRIAGISGIASRLLPPYRDGAFLSRFGFVIGLVAAPFAMMALTGHQVEQTVSSNIPLMLGAGLLVGFGSAWGHGCTSGHGVCGLSRLSARSFVATAVFMATAFVTVFFARHVLGG</sequence>
<gene>
    <name evidence="10" type="ORF">KEU06_28585</name>
</gene>
<evidence type="ECO:0000256" key="2">
    <source>
        <dbReference type="ARBA" id="ARBA00022448"/>
    </source>
</evidence>
<dbReference type="RefSeq" id="WP_188258092.1">
    <property type="nucleotide sequence ID" value="NZ_JABVCF010000030.1"/>
</dbReference>
<comment type="caution">
    <text evidence="10">The sequence shown here is derived from an EMBL/GenBank/DDBJ whole genome shotgun (WGS) entry which is preliminary data.</text>
</comment>
<keyword evidence="11" id="KW-1185">Reference proteome</keyword>
<keyword evidence="6 9" id="KW-1133">Transmembrane helix</keyword>
<protein>
    <submittedName>
        <fullName evidence="10">YeeE/YedE family protein</fullName>
    </submittedName>
</protein>
<proteinExistence type="inferred from homology"/>
<dbReference type="PANTHER" id="PTHR30574">
    <property type="entry name" value="INNER MEMBRANE PROTEIN YEDE"/>
    <property type="match status" value="1"/>
</dbReference>
<comment type="similarity">
    <text evidence="8">Belongs to the TsuA/YedE (TC 9.B.102) family.</text>
</comment>
<evidence type="ECO:0000256" key="5">
    <source>
        <dbReference type="ARBA" id="ARBA00022692"/>
    </source>
</evidence>
<accession>A0A942E7U6</accession>
<feature type="transmembrane region" description="Helical" evidence="9">
    <location>
        <begin position="81"/>
        <end position="98"/>
    </location>
</feature>
<evidence type="ECO:0000256" key="6">
    <source>
        <dbReference type="ARBA" id="ARBA00022989"/>
    </source>
</evidence>
<evidence type="ECO:0000313" key="10">
    <source>
        <dbReference type="EMBL" id="MBS3652541.1"/>
    </source>
</evidence>
<dbReference type="AlphaFoldDB" id="A0A942E7U6"/>
<comment type="subcellular location">
    <subcellularLocation>
        <location evidence="1">Cell inner membrane</location>
        <topology evidence="1">Multi-pass membrane protein</topology>
    </subcellularLocation>
</comment>
<evidence type="ECO:0000256" key="3">
    <source>
        <dbReference type="ARBA" id="ARBA00022475"/>
    </source>
</evidence>
<feature type="transmembrane region" description="Helical" evidence="9">
    <location>
        <begin position="47"/>
        <end position="69"/>
    </location>
</feature>
<organism evidence="10 11">
    <name type="scientific">Pseudaminobacter soli</name>
    <name type="common">ex Zhang et al. 2022</name>
    <dbReference type="NCBI Taxonomy" id="2831468"/>
    <lineage>
        <taxon>Bacteria</taxon>
        <taxon>Pseudomonadati</taxon>
        <taxon>Pseudomonadota</taxon>
        <taxon>Alphaproteobacteria</taxon>
        <taxon>Hyphomicrobiales</taxon>
        <taxon>Phyllobacteriaceae</taxon>
        <taxon>Pseudaminobacter</taxon>
    </lineage>
</organism>
<dbReference type="PANTHER" id="PTHR30574:SF1">
    <property type="entry name" value="SULPHUR TRANSPORT DOMAIN-CONTAINING PROTEIN"/>
    <property type="match status" value="1"/>
</dbReference>
<evidence type="ECO:0000256" key="9">
    <source>
        <dbReference type="SAM" id="Phobius"/>
    </source>
</evidence>
<evidence type="ECO:0000256" key="4">
    <source>
        <dbReference type="ARBA" id="ARBA00022519"/>
    </source>
</evidence>
<evidence type="ECO:0000256" key="1">
    <source>
        <dbReference type="ARBA" id="ARBA00004429"/>
    </source>
</evidence>
<keyword evidence="4" id="KW-0997">Cell inner membrane</keyword>
<dbReference type="GO" id="GO:0005886">
    <property type="term" value="C:plasma membrane"/>
    <property type="evidence" value="ECO:0007669"/>
    <property type="project" value="UniProtKB-SubCell"/>
</dbReference>
<dbReference type="InterPro" id="IPR007272">
    <property type="entry name" value="Sulf_transp_TsuA/YedE"/>
</dbReference>
<reference evidence="10" key="1">
    <citation type="submission" date="2021-04" db="EMBL/GenBank/DDBJ databases">
        <title>Pseudaminobacter soli sp. nov., isolated from paddy soil contaminated by heavy metals.</title>
        <authorList>
            <person name="Zhang K."/>
        </authorList>
    </citation>
    <scope>NUCLEOTIDE SEQUENCE</scope>
    <source>
        <strain evidence="10">19-2017</strain>
    </source>
</reference>
<evidence type="ECO:0000313" key="11">
    <source>
        <dbReference type="Proteomes" id="UP000680348"/>
    </source>
</evidence>
<evidence type="ECO:0000256" key="8">
    <source>
        <dbReference type="ARBA" id="ARBA00035655"/>
    </source>
</evidence>
<feature type="transmembrane region" description="Helical" evidence="9">
    <location>
        <begin position="6"/>
        <end position="26"/>
    </location>
</feature>
<keyword evidence="7 9" id="KW-0472">Membrane</keyword>
<feature type="transmembrane region" description="Helical" evidence="9">
    <location>
        <begin position="119"/>
        <end position="140"/>
    </location>
</feature>
<keyword evidence="2" id="KW-0813">Transport</keyword>
<evidence type="ECO:0000256" key="7">
    <source>
        <dbReference type="ARBA" id="ARBA00023136"/>
    </source>
</evidence>
<keyword evidence="5 9" id="KW-0812">Transmembrane</keyword>
<dbReference type="Proteomes" id="UP000680348">
    <property type="component" value="Unassembled WGS sequence"/>
</dbReference>
<keyword evidence="3" id="KW-1003">Cell membrane</keyword>